<feature type="active site" description="Proton acceptor" evidence="6">
    <location>
        <position position="373"/>
    </location>
</feature>
<dbReference type="Pfam" id="PF02803">
    <property type="entry name" value="Thiolase_C"/>
    <property type="match status" value="1"/>
</dbReference>
<evidence type="ECO:0000256" key="2">
    <source>
        <dbReference type="ARBA" id="ARBA00022679"/>
    </source>
</evidence>
<comment type="caution">
    <text evidence="10">The sequence shown here is derived from an EMBL/GenBank/DDBJ whole genome shotgun (WGS) entry which is preliminary data.</text>
</comment>
<dbReference type="GO" id="GO:0006635">
    <property type="term" value="P:fatty acid beta-oxidation"/>
    <property type="evidence" value="ECO:0007669"/>
    <property type="project" value="TreeGrafter"/>
</dbReference>
<name>V6U584_GIAIN</name>
<dbReference type="PANTHER" id="PTHR18919">
    <property type="entry name" value="ACETYL-COA C-ACYLTRANSFERASE"/>
    <property type="match status" value="1"/>
</dbReference>
<evidence type="ECO:0000256" key="4">
    <source>
        <dbReference type="ARBA" id="ARBA00022958"/>
    </source>
</evidence>
<evidence type="ECO:0000256" key="7">
    <source>
        <dbReference type="RuleBase" id="RU003557"/>
    </source>
</evidence>
<dbReference type="PANTHER" id="PTHR18919:SF156">
    <property type="entry name" value="ACETYL-COA ACETYLTRANSFERASE, MITOCHONDRIAL"/>
    <property type="match status" value="1"/>
</dbReference>
<dbReference type="GO" id="GO:0005739">
    <property type="term" value="C:mitochondrion"/>
    <property type="evidence" value="ECO:0007669"/>
    <property type="project" value="TreeGrafter"/>
</dbReference>
<dbReference type="Proteomes" id="UP000018040">
    <property type="component" value="Unassembled WGS sequence"/>
</dbReference>
<evidence type="ECO:0000313" key="11">
    <source>
        <dbReference type="Proteomes" id="UP000018040"/>
    </source>
</evidence>
<evidence type="ECO:0000313" key="10">
    <source>
        <dbReference type="EMBL" id="ESU44425.1"/>
    </source>
</evidence>
<dbReference type="InterPro" id="IPR016039">
    <property type="entry name" value="Thiolase-like"/>
</dbReference>
<reference evidence="10 11" key="2">
    <citation type="journal article" date="2013" name="Genome Biol. Evol.">
        <title>Genome sequencing of Giardia lamblia genotypes A2 and B isolates (DH and GS) and comparative analysis with the genomes of genotypes A1 and E (WB and Pig).</title>
        <authorList>
            <person name="Adam R.D."/>
            <person name="Dahlstrom E.W."/>
            <person name="Martens C.A."/>
            <person name="Bruno D.P."/>
            <person name="Barbian K.D."/>
            <person name="Ricklefs S.M."/>
            <person name="Hernandez M.M."/>
            <person name="Narla N.P."/>
            <person name="Patel R.B."/>
            <person name="Porcella S.F."/>
            <person name="Nash T.E."/>
        </authorList>
    </citation>
    <scope>NUCLEOTIDE SEQUENCE [LARGE SCALE GENOMIC DNA]</scope>
    <source>
        <strain evidence="10 11">GS</strain>
    </source>
</reference>
<organism evidence="10 11">
    <name type="scientific">Giardia intestinalis</name>
    <name type="common">Giardia lamblia</name>
    <dbReference type="NCBI Taxonomy" id="5741"/>
    <lineage>
        <taxon>Eukaryota</taxon>
        <taxon>Metamonada</taxon>
        <taxon>Diplomonadida</taxon>
        <taxon>Hexamitidae</taxon>
        <taxon>Giardiinae</taxon>
        <taxon>Giardia</taxon>
    </lineage>
</organism>
<feature type="active site" description="Proton acceptor" evidence="6">
    <location>
        <position position="401"/>
    </location>
</feature>
<keyword evidence="5 7" id="KW-0012">Acyltransferase</keyword>
<protein>
    <submittedName>
        <fullName evidence="10">3-ketoacyl-CoA thiolase</fullName>
    </submittedName>
</protein>
<keyword evidence="4" id="KW-0630">Potassium</keyword>
<comment type="similarity">
    <text evidence="1 7">Belongs to the thiolase-like superfamily. Thiolase family.</text>
</comment>
<dbReference type="SUPFAM" id="SSF53901">
    <property type="entry name" value="Thiolase-like"/>
    <property type="match status" value="2"/>
</dbReference>
<evidence type="ECO:0000256" key="3">
    <source>
        <dbReference type="ARBA" id="ARBA00022723"/>
    </source>
</evidence>
<feature type="domain" description="Thiolase N-terminal" evidence="8">
    <location>
        <begin position="17"/>
        <end position="285"/>
    </location>
</feature>
<dbReference type="CDD" id="cd00751">
    <property type="entry name" value="thiolase"/>
    <property type="match status" value="1"/>
</dbReference>
<dbReference type="OrthoDB" id="5404651at2759"/>
<feature type="active site" description="Acyl-thioester intermediate" evidence="6">
    <location>
        <position position="100"/>
    </location>
</feature>
<evidence type="ECO:0000259" key="8">
    <source>
        <dbReference type="Pfam" id="PF00108"/>
    </source>
</evidence>
<sequence length="416" mass="43722">MRKKLMPGCAFSTRPRIVGYRRSPFGRVGGAISNVHPSALAAAVVDATLASSGLNPADVSAVVVGHSLPAFCGQHASQQVVSKSTLLTTPIPAISVNVVCNSGIEAVIDACRRIAIGEGLVYLAIGMESMSHAYMVYRDATDDAVATYDGLRDVDTQRSMGDIAEEYYLKRGYTRQQFEAVAIASCEAALTRPKPELVHIELTPSSGIISAVAYATREDSTSIHTLELASLCPAVTPISFCEDEQLARYNRTKLSSLRPCFREAGLLTSGTTSARSDGAATIILAAPTYEGAISSTEPQAEVLGYFYLATGGMEYLKAPIDAACALCSLLSVSPSDISCIRITEAFAGLVLDIQAEFPDSVINKNGDALAYGHPLAASSCRIVGDLIYDLAPGCIGLACACNGGGGGYAICLRRVR</sequence>
<dbReference type="VEuPathDB" id="GiardiaDB:DHA2_152279"/>
<keyword evidence="2 7" id="KW-0808">Transferase</keyword>
<dbReference type="VEuPathDB" id="GiardiaDB:GL50581_437"/>
<reference evidence="11" key="1">
    <citation type="submission" date="2012-02" db="EMBL/GenBank/DDBJ databases">
        <title>Genome sequencing of Giardia lamblia Genotypes A2 and B isolates (DH and GS) and comparative analysis with the genomes of Genotypes A1 and E (WB and Pig).</title>
        <authorList>
            <person name="Adam R."/>
            <person name="Dahlstrom E."/>
            <person name="Martens C."/>
            <person name="Bruno D."/>
            <person name="Barbian K."/>
            <person name="Porcella S.F."/>
            <person name="Nash T."/>
        </authorList>
    </citation>
    <scope>NUCLEOTIDE SEQUENCE</scope>
    <source>
        <strain evidence="11">GS</strain>
    </source>
</reference>
<dbReference type="GO" id="GO:0046872">
    <property type="term" value="F:metal ion binding"/>
    <property type="evidence" value="ECO:0007669"/>
    <property type="project" value="UniProtKB-KW"/>
</dbReference>
<dbReference type="EMBL" id="AHHH01000023">
    <property type="protein sequence ID" value="ESU44425.1"/>
    <property type="molecule type" value="Genomic_DNA"/>
</dbReference>
<evidence type="ECO:0000256" key="6">
    <source>
        <dbReference type="PIRSR" id="PIRSR000429-1"/>
    </source>
</evidence>
<dbReference type="InterPro" id="IPR020617">
    <property type="entry name" value="Thiolase_C"/>
</dbReference>
<proteinExistence type="inferred from homology"/>
<feature type="domain" description="Thiolase C-terminal" evidence="9">
    <location>
        <begin position="298"/>
        <end position="413"/>
    </location>
</feature>
<keyword evidence="3" id="KW-0479">Metal-binding</keyword>
<dbReference type="InterPro" id="IPR020616">
    <property type="entry name" value="Thiolase_N"/>
</dbReference>
<dbReference type="Gene3D" id="3.40.47.10">
    <property type="match status" value="1"/>
</dbReference>
<dbReference type="PIRSF" id="PIRSF000429">
    <property type="entry name" value="Ac-CoA_Ac_transf"/>
    <property type="match status" value="1"/>
</dbReference>
<dbReference type="AlphaFoldDB" id="V6U584"/>
<dbReference type="VEuPathDB" id="GiardiaDB:QR46_2123"/>
<dbReference type="VEuPathDB" id="GiardiaDB:GL50803_003287"/>
<accession>V6U584</accession>
<evidence type="ECO:0000256" key="5">
    <source>
        <dbReference type="ARBA" id="ARBA00023315"/>
    </source>
</evidence>
<evidence type="ECO:0000256" key="1">
    <source>
        <dbReference type="ARBA" id="ARBA00010982"/>
    </source>
</evidence>
<gene>
    <name evidence="10" type="ORF">GSB_152734</name>
</gene>
<dbReference type="GO" id="GO:0003985">
    <property type="term" value="F:acetyl-CoA C-acetyltransferase activity"/>
    <property type="evidence" value="ECO:0007669"/>
    <property type="project" value="TreeGrafter"/>
</dbReference>
<evidence type="ECO:0000259" key="9">
    <source>
        <dbReference type="Pfam" id="PF02803"/>
    </source>
</evidence>
<dbReference type="Pfam" id="PF00108">
    <property type="entry name" value="Thiolase_N"/>
    <property type="match status" value="1"/>
</dbReference>
<dbReference type="InterPro" id="IPR002155">
    <property type="entry name" value="Thiolase"/>
</dbReference>